<evidence type="ECO:0000313" key="1">
    <source>
        <dbReference type="EMBL" id="CAG8732670.1"/>
    </source>
</evidence>
<dbReference type="Proteomes" id="UP000789570">
    <property type="component" value="Unassembled WGS sequence"/>
</dbReference>
<dbReference type="EMBL" id="CAJVPQ010012670">
    <property type="protein sequence ID" value="CAG8732670.1"/>
    <property type="molecule type" value="Genomic_DNA"/>
</dbReference>
<feature type="non-terminal residue" evidence="1">
    <location>
        <position position="1"/>
    </location>
</feature>
<accession>A0A9N9IES9</accession>
<proteinExistence type="predicted"/>
<comment type="caution">
    <text evidence="1">The sequence shown here is derived from an EMBL/GenBank/DDBJ whole genome shotgun (WGS) entry which is preliminary data.</text>
</comment>
<sequence>KLAMVTADLSQDNDIASVLLYNANLRCRSCKATKNEYLL</sequence>
<reference evidence="1" key="1">
    <citation type="submission" date="2021-06" db="EMBL/GenBank/DDBJ databases">
        <authorList>
            <person name="Kallberg Y."/>
            <person name="Tangrot J."/>
            <person name="Rosling A."/>
        </authorList>
    </citation>
    <scope>NUCLEOTIDE SEQUENCE</scope>
    <source>
        <strain evidence="1">UK204</strain>
    </source>
</reference>
<name>A0A9N9IES9_9GLOM</name>
<dbReference type="AlphaFoldDB" id="A0A9N9IES9"/>
<evidence type="ECO:0000313" key="2">
    <source>
        <dbReference type="Proteomes" id="UP000789570"/>
    </source>
</evidence>
<keyword evidence="2" id="KW-1185">Reference proteome</keyword>
<dbReference type="OrthoDB" id="2351769at2759"/>
<gene>
    <name evidence="1" type="ORF">FCALED_LOCUS15089</name>
</gene>
<protein>
    <submittedName>
        <fullName evidence="1">13006_t:CDS:1</fullName>
    </submittedName>
</protein>
<organism evidence="1 2">
    <name type="scientific">Funneliformis caledonium</name>
    <dbReference type="NCBI Taxonomy" id="1117310"/>
    <lineage>
        <taxon>Eukaryota</taxon>
        <taxon>Fungi</taxon>
        <taxon>Fungi incertae sedis</taxon>
        <taxon>Mucoromycota</taxon>
        <taxon>Glomeromycotina</taxon>
        <taxon>Glomeromycetes</taxon>
        <taxon>Glomerales</taxon>
        <taxon>Glomeraceae</taxon>
        <taxon>Funneliformis</taxon>
    </lineage>
</organism>